<dbReference type="InterPro" id="IPR011009">
    <property type="entry name" value="Kinase-like_dom_sf"/>
</dbReference>
<dbReference type="PANTHER" id="PTHR24345:SF0">
    <property type="entry name" value="CELL CYCLE SERINE_THREONINE-PROTEIN KINASE CDC5_MSD2"/>
    <property type="match status" value="1"/>
</dbReference>
<gene>
    <name evidence="9" type="ORF">ECRASSUSDP1_LOCUS23779</name>
</gene>
<reference evidence="9" key="1">
    <citation type="submission" date="2023-07" db="EMBL/GenBank/DDBJ databases">
        <authorList>
            <consortium name="AG Swart"/>
            <person name="Singh M."/>
            <person name="Singh A."/>
            <person name="Seah K."/>
            <person name="Emmerich C."/>
        </authorList>
    </citation>
    <scope>NUCLEOTIDE SEQUENCE</scope>
    <source>
        <strain evidence="9">DP1</strain>
    </source>
</reference>
<evidence type="ECO:0000259" key="8">
    <source>
        <dbReference type="PROSITE" id="PS50011"/>
    </source>
</evidence>
<sequence length="881" mass="100554">MMSSAKSSPRKGDKKKEIIKSDSKEINLCTKGLSGFKMGKLLGKGGYAKCYEALDLNTKKVYAIKIVNRSKITQEENKKKLETEIKLHKYVSSSAIKSDDKVSNIAKLYQYFEDAKNVYILLELCENLSLDVLLKRRLRLREVEVRCYLAQIINGLKQLKRHNIIHRDLKLGNLFLTKKMEIKIGDFGLAVQLKNPTAKRKSVCGTPNYIAPEVLDEGHGHSFEVDIWACGVIIYTLLVGRPPFETRDLHETYRKIQRATYSFPKHVNISDNAKDLISRCLQIDPLKRIKLEKMLSHNFFKEGYPELCPVTTLTIPPSISYSEAFKPKTGKTSPGKPPIKKSAYFRTTYQPISAKRSLARPKKLSNQMDLPLKKNYKRESMVLTKSKSSKLKNPSRVTSKRCRSIDGQQVSFEIKKVSALKNLKHIQEIRREQAGTPCNLEVERKKKLTREGSWDESSVEAEELETQKFNPRFKPTKPSVMSSRQSVDKSNKAAYKSFQDDTNAQGKMDLFNSMDSKREESVKLEQVLKAKEEPSTAESFGSSINESIRSFSMWNSCNKSGPSSTGCTLISEFLKPTDSGLFCYKLSSGNYGILFKNSAKIVVSQDLFQFYYLRRSQSNGKSQFKASLHNFDKVPVCLKPHLREIYSSLQSLCGKKMLHDPGDSESVDESFYLSQNIVYCNRIKKEKSAFIFKMSNQIMHIIFDDSTEIIFNEKEMISVILTKDKQILKANIANNFHSFFTLANHNHGLNKKLVFAKEIFERANTSSALKTTKKKYSLYMNPLAKKTKNYSVNLGYKPSPTKRVRKKTTSSTSYKTARDAIKNGVTQEIRKKLSTQFYNFSKPSQKRNHPLLKNKSGLGNDPKHCFSHEFDKKALHYSNIA</sequence>
<dbReference type="FunFam" id="1.10.510.10:FF:000571">
    <property type="entry name" value="Maternal embryonic leucine zipper kinase"/>
    <property type="match status" value="1"/>
</dbReference>
<evidence type="ECO:0000256" key="1">
    <source>
        <dbReference type="ARBA" id="ARBA00011245"/>
    </source>
</evidence>
<dbReference type="SUPFAM" id="SSF82615">
    <property type="entry name" value="Polo-box domain"/>
    <property type="match status" value="1"/>
</dbReference>
<keyword evidence="3" id="KW-0808">Transferase</keyword>
<keyword evidence="5" id="KW-0418">Kinase</keyword>
<evidence type="ECO:0000256" key="6">
    <source>
        <dbReference type="ARBA" id="ARBA00022840"/>
    </source>
</evidence>
<evidence type="ECO:0000256" key="3">
    <source>
        <dbReference type="ARBA" id="ARBA00022679"/>
    </source>
</evidence>
<comment type="subunit">
    <text evidence="1">Monomer.</text>
</comment>
<dbReference type="InterPro" id="IPR017441">
    <property type="entry name" value="Protein_kinase_ATP_BS"/>
</dbReference>
<protein>
    <recommendedName>
        <fullName evidence="8">Protein kinase domain-containing protein</fullName>
    </recommendedName>
</protein>
<dbReference type="PROSITE" id="PS00108">
    <property type="entry name" value="PROTEIN_KINASE_ST"/>
    <property type="match status" value="1"/>
</dbReference>
<dbReference type="SUPFAM" id="SSF56112">
    <property type="entry name" value="Protein kinase-like (PK-like)"/>
    <property type="match status" value="1"/>
</dbReference>
<dbReference type="PANTHER" id="PTHR24345">
    <property type="entry name" value="SERINE/THREONINE-PROTEIN KINASE PLK"/>
    <property type="match status" value="1"/>
</dbReference>
<name>A0AAD2D5S6_EUPCR</name>
<dbReference type="FunFam" id="3.30.200.20:FF:000042">
    <property type="entry name" value="Aurora kinase A"/>
    <property type="match status" value="1"/>
</dbReference>
<dbReference type="InterPro" id="IPR008271">
    <property type="entry name" value="Ser/Thr_kinase_AS"/>
</dbReference>
<organism evidence="9 10">
    <name type="scientific">Euplotes crassus</name>
    <dbReference type="NCBI Taxonomy" id="5936"/>
    <lineage>
        <taxon>Eukaryota</taxon>
        <taxon>Sar</taxon>
        <taxon>Alveolata</taxon>
        <taxon>Ciliophora</taxon>
        <taxon>Intramacronucleata</taxon>
        <taxon>Spirotrichea</taxon>
        <taxon>Hypotrichia</taxon>
        <taxon>Euplotida</taxon>
        <taxon>Euplotidae</taxon>
        <taxon>Moneuplotes</taxon>
    </lineage>
</organism>
<keyword evidence="4 7" id="KW-0547">Nucleotide-binding</keyword>
<evidence type="ECO:0000256" key="5">
    <source>
        <dbReference type="ARBA" id="ARBA00022777"/>
    </source>
</evidence>
<dbReference type="AlphaFoldDB" id="A0AAD2D5S6"/>
<dbReference type="Pfam" id="PF00069">
    <property type="entry name" value="Pkinase"/>
    <property type="match status" value="1"/>
</dbReference>
<comment type="caution">
    <text evidence="9">The sequence shown here is derived from an EMBL/GenBank/DDBJ whole genome shotgun (WGS) entry which is preliminary data.</text>
</comment>
<evidence type="ECO:0000256" key="2">
    <source>
        <dbReference type="ARBA" id="ARBA00022527"/>
    </source>
</evidence>
<evidence type="ECO:0000256" key="4">
    <source>
        <dbReference type="ARBA" id="ARBA00022741"/>
    </source>
</evidence>
<dbReference type="GO" id="GO:0005634">
    <property type="term" value="C:nucleus"/>
    <property type="evidence" value="ECO:0007669"/>
    <property type="project" value="TreeGrafter"/>
</dbReference>
<dbReference type="PROSITE" id="PS50011">
    <property type="entry name" value="PROTEIN_KINASE_DOM"/>
    <property type="match status" value="1"/>
</dbReference>
<accession>A0AAD2D5S6</accession>
<dbReference type="SMART" id="SM00220">
    <property type="entry name" value="S_TKc"/>
    <property type="match status" value="1"/>
</dbReference>
<evidence type="ECO:0000256" key="7">
    <source>
        <dbReference type="PROSITE-ProRule" id="PRU10141"/>
    </source>
</evidence>
<dbReference type="Gene3D" id="1.10.510.10">
    <property type="entry name" value="Transferase(Phosphotransferase) domain 1"/>
    <property type="match status" value="1"/>
</dbReference>
<keyword evidence="6 7" id="KW-0067">ATP-binding</keyword>
<dbReference type="InterPro" id="IPR000719">
    <property type="entry name" value="Prot_kinase_dom"/>
</dbReference>
<keyword evidence="2" id="KW-0723">Serine/threonine-protein kinase</keyword>
<dbReference type="EMBL" id="CAMPGE010024475">
    <property type="protein sequence ID" value="CAI2382309.1"/>
    <property type="molecule type" value="Genomic_DNA"/>
</dbReference>
<dbReference type="GO" id="GO:0004674">
    <property type="term" value="F:protein serine/threonine kinase activity"/>
    <property type="evidence" value="ECO:0007669"/>
    <property type="project" value="UniProtKB-KW"/>
</dbReference>
<evidence type="ECO:0000313" key="10">
    <source>
        <dbReference type="Proteomes" id="UP001295684"/>
    </source>
</evidence>
<evidence type="ECO:0000313" key="9">
    <source>
        <dbReference type="EMBL" id="CAI2382309.1"/>
    </source>
</evidence>
<proteinExistence type="predicted"/>
<keyword evidence="10" id="KW-1185">Reference proteome</keyword>
<feature type="binding site" evidence="7">
    <location>
        <position position="65"/>
    </location>
    <ligand>
        <name>ATP</name>
        <dbReference type="ChEBI" id="CHEBI:30616"/>
    </ligand>
</feature>
<dbReference type="PROSITE" id="PS00107">
    <property type="entry name" value="PROTEIN_KINASE_ATP"/>
    <property type="match status" value="1"/>
</dbReference>
<dbReference type="Proteomes" id="UP001295684">
    <property type="component" value="Unassembled WGS sequence"/>
</dbReference>
<dbReference type="GO" id="GO:0005524">
    <property type="term" value="F:ATP binding"/>
    <property type="evidence" value="ECO:0007669"/>
    <property type="project" value="UniProtKB-UniRule"/>
</dbReference>
<feature type="domain" description="Protein kinase" evidence="8">
    <location>
        <begin position="36"/>
        <end position="300"/>
    </location>
</feature>